<comment type="caution">
    <text evidence="2">The sequence shown here is derived from an EMBL/GenBank/DDBJ whole genome shotgun (WGS) entry which is preliminary data.</text>
</comment>
<evidence type="ECO:0000256" key="1">
    <source>
        <dbReference type="SAM" id="Phobius"/>
    </source>
</evidence>
<dbReference type="RefSeq" id="WP_196396895.1">
    <property type="nucleotide sequence ID" value="NZ_JADNYM010000013.1"/>
</dbReference>
<accession>A0A931CU80</accession>
<keyword evidence="1" id="KW-0472">Membrane</keyword>
<dbReference type="EMBL" id="JADNYM010000013">
    <property type="protein sequence ID" value="MBG0739943.1"/>
    <property type="molecule type" value="Genomic_DNA"/>
</dbReference>
<gene>
    <name evidence="2" type="ORF">IV500_11155</name>
</gene>
<keyword evidence="1" id="KW-1133">Transmembrane helix</keyword>
<proteinExistence type="predicted"/>
<name>A0A931CU80_9MICC</name>
<evidence type="ECO:0000313" key="2">
    <source>
        <dbReference type="EMBL" id="MBG0739943.1"/>
    </source>
</evidence>
<evidence type="ECO:0000313" key="3">
    <source>
        <dbReference type="Proteomes" id="UP000655366"/>
    </source>
</evidence>
<feature type="transmembrane region" description="Helical" evidence="1">
    <location>
        <begin position="12"/>
        <end position="33"/>
    </location>
</feature>
<organism evidence="2 3">
    <name type="scientific">Arthrobacter terrae</name>
    <dbReference type="NCBI Taxonomy" id="2935737"/>
    <lineage>
        <taxon>Bacteria</taxon>
        <taxon>Bacillati</taxon>
        <taxon>Actinomycetota</taxon>
        <taxon>Actinomycetes</taxon>
        <taxon>Micrococcales</taxon>
        <taxon>Micrococcaceae</taxon>
        <taxon>Arthrobacter</taxon>
    </lineage>
</organism>
<protein>
    <submittedName>
        <fullName evidence="2">DUF3188 domain-containing protein</fullName>
    </submittedName>
</protein>
<feature type="transmembrane region" description="Helical" evidence="1">
    <location>
        <begin position="45"/>
        <end position="65"/>
    </location>
</feature>
<keyword evidence="1" id="KW-0812">Transmembrane</keyword>
<keyword evidence="3" id="KW-1185">Reference proteome</keyword>
<dbReference type="Proteomes" id="UP000655366">
    <property type="component" value="Unassembled WGS sequence"/>
</dbReference>
<reference evidence="2 3" key="1">
    <citation type="submission" date="2020-11" db="EMBL/GenBank/DDBJ databases">
        <title>Arthrobacter antarcticus sp. nov., isolated from Antarctic Soil.</title>
        <authorList>
            <person name="Li J."/>
        </authorList>
    </citation>
    <scope>NUCLEOTIDE SEQUENCE [LARGE SCALE GENOMIC DNA]</scope>
    <source>
        <strain evidence="2 3">Z1-20</strain>
    </source>
</reference>
<sequence length="75" mass="8261">MLNEFWETSGRLYKILVFSAMGAIAVGLVLTVVGANAHDSTKTYVGLPFIGLGLILHIVSLVIRGQHVRKNLRRK</sequence>
<dbReference type="AlphaFoldDB" id="A0A931CU80"/>